<dbReference type="RefSeq" id="WP_081140694.1">
    <property type="nucleotide sequence ID" value="NZ_MWUE01000024.1"/>
</dbReference>
<comment type="caution">
    <text evidence="1">The sequence shown here is derived from an EMBL/GenBank/DDBJ whole genome shotgun (WGS) entry which is preliminary data.</text>
</comment>
<sequence>MENSLYNPYVTEEIRCPAGTLLGSCYSKPYRLDDVEETNNNADIVAWKNHSANEAALMIIPVGVKQLKQIIAAPEQYHYWQHEQVRLAINYEAFKECRLALPEIIPVFRFWLIDFAPPGADWRLIESFPFAGIVLSEDFFNANYQKFTFPFLLSSFAEREMMVIVRSTQPAPPAEVMRALNIAGWQHQRRASAPSP</sequence>
<dbReference type="EMBL" id="MWUE01000024">
    <property type="protein sequence ID" value="OQP32011.1"/>
    <property type="molecule type" value="Genomic_DNA"/>
</dbReference>
<dbReference type="AlphaFoldDB" id="A0A1V9DDR6"/>
<organism evidence="1 2">
    <name type="scientific">Pantoea latae</name>
    <dbReference type="NCBI Taxonomy" id="1964541"/>
    <lineage>
        <taxon>Bacteria</taxon>
        <taxon>Pseudomonadati</taxon>
        <taxon>Pseudomonadota</taxon>
        <taxon>Gammaproteobacteria</taxon>
        <taxon>Enterobacterales</taxon>
        <taxon>Erwiniaceae</taxon>
        <taxon>Pantoea</taxon>
    </lineage>
</organism>
<accession>A0A1V9DDR6</accession>
<gene>
    <name evidence="1" type="ORF">B2J69_16295</name>
</gene>
<dbReference type="Proteomes" id="UP000192769">
    <property type="component" value="Unassembled WGS sequence"/>
</dbReference>
<name>A0A1V9DDR6_9GAMM</name>
<keyword evidence="2" id="KW-1185">Reference proteome</keyword>
<evidence type="ECO:0000313" key="2">
    <source>
        <dbReference type="Proteomes" id="UP000192769"/>
    </source>
</evidence>
<protein>
    <submittedName>
        <fullName evidence="1">Uncharacterized protein</fullName>
    </submittedName>
</protein>
<proteinExistence type="predicted"/>
<dbReference type="OrthoDB" id="6536181at2"/>
<reference evidence="1 2" key="1">
    <citation type="submission" date="2017-02" db="EMBL/GenBank/DDBJ databases">
        <title>Whole genome shotgun sequence of Pantoea agglomerans strain AS1 isolated from a cycad, Zamia floridana in Central Florida, USA.</title>
        <authorList>
            <person name="Lata P."/>
            <person name="Govindarajan S."/>
            <person name="Qi F."/>
            <person name="Li J.-L."/>
            <person name="Maurya S.K."/>
            <person name="Sahoo M.K."/>
        </authorList>
    </citation>
    <scope>NUCLEOTIDE SEQUENCE [LARGE SCALE GENOMIC DNA]</scope>
    <source>
        <strain evidence="1 2">AS1</strain>
    </source>
</reference>
<evidence type="ECO:0000313" key="1">
    <source>
        <dbReference type="EMBL" id="OQP32011.1"/>
    </source>
</evidence>